<keyword evidence="3" id="KW-1185">Reference proteome</keyword>
<feature type="transmembrane region" description="Helical" evidence="1">
    <location>
        <begin position="112"/>
        <end position="131"/>
    </location>
</feature>
<protein>
    <submittedName>
        <fullName evidence="2">DUF2752 domain-containing protein</fullName>
    </submittedName>
</protein>
<gene>
    <name evidence="2" type="ORF">LOC71_18260</name>
</gene>
<organism evidence="2 3">
    <name type="scientific">Rhodopirellula halodulae</name>
    <dbReference type="NCBI Taxonomy" id="2894198"/>
    <lineage>
        <taxon>Bacteria</taxon>
        <taxon>Pseudomonadati</taxon>
        <taxon>Planctomycetota</taxon>
        <taxon>Planctomycetia</taxon>
        <taxon>Pirellulales</taxon>
        <taxon>Pirellulaceae</taxon>
        <taxon>Rhodopirellula</taxon>
    </lineage>
</organism>
<dbReference type="Proteomes" id="UP001430306">
    <property type="component" value="Unassembled WGS sequence"/>
</dbReference>
<accession>A0ABS8NKX7</accession>
<dbReference type="EMBL" id="JAJKFW010000025">
    <property type="protein sequence ID" value="MCC9644224.1"/>
    <property type="molecule type" value="Genomic_DNA"/>
</dbReference>
<dbReference type="InterPro" id="IPR021215">
    <property type="entry name" value="DUF2752"/>
</dbReference>
<dbReference type="RefSeq" id="WP_230275355.1">
    <property type="nucleotide sequence ID" value="NZ_JAJKFW010000025.1"/>
</dbReference>
<comment type="caution">
    <text evidence="2">The sequence shown here is derived from an EMBL/GenBank/DDBJ whole genome shotgun (WGS) entry which is preliminary data.</text>
</comment>
<proteinExistence type="predicted"/>
<dbReference type="Pfam" id="PF10825">
    <property type="entry name" value="DUF2752"/>
    <property type="match status" value="1"/>
</dbReference>
<reference evidence="2" key="1">
    <citation type="submission" date="2021-11" db="EMBL/GenBank/DDBJ databases">
        <title>Genome sequence.</title>
        <authorList>
            <person name="Sun Q."/>
        </authorList>
    </citation>
    <scope>NUCLEOTIDE SEQUENCE</scope>
    <source>
        <strain evidence="2">JC740</strain>
    </source>
</reference>
<evidence type="ECO:0000313" key="2">
    <source>
        <dbReference type="EMBL" id="MCC9644224.1"/>
    </source>
</evidence>
<evidence type="ECO:0000313" key="3">
    <source>
        <dbReference type="Proteomes" id="UP001430306"/>
    </source>
</evidence>
<keyword evidence="1" id="KW-1133">Transmembrane helix</keyword>
<evidence type="ECO:0000256" key="1">
    <source>
        <dbReference type="SAM" id="Phobius"/>
    </source>
</evidence>
<keyword evidence="1" id="KW-0812">Transmembrane</keyword>
<feature type="transmembrane region" description="Helical" evidence="1">
    <location>
        <begin position="79"/>
        <end position="100"/>
    </location>
</feature>
<keyword evidence="1" id="KW-0472">Membrane</keyword>
<sequence>MSSLAIRLAVGLSALGLAALLVTARVLEPAAGGLGTHQQLGLPPCSMRVLFGVRCPACGMTTSWSWLTRGDLMASAEASLSGMLLGLYALVVVVLGLRWAGSGRSPRSRVNWWLGFGVVSIGVVCATEWLVRLKLG</sequence>
<name>A0ABS8NKX7_9BACT</name>